<dbReference type="InterPro" id="IPR018149">
    <property type="entry name" value="Lys-tRNA-synth_II_C"/>
</dbReference>
<dbReference type="SUPFAM" id="SSF55681">
    <property type="entry name" value="Class II aaRS and biotin synthetases"/>
    <property type="match status" value="1"/>
</dbReference>
<evidence type="ECO:0000313" key="12">
    <source>
        <dbReference type="EMBL" id="HGE78192.1"/>
    </source>
</evidence>
<dbReference type="FunFam" id="2.40.50.140:FF:000024">
    <property type="entry name" value="Lysine--tRNA ligase"/>
    <property type="match status" value="1"/>
</dbReference>
<feature type="binding site" evidence="9">
    <location>
        <position position="388"/>
    </location>
    <ligand>
        <name>Mg(2+)</name>
        <dbReference type="ChEBI" id="CHEBI:18420"/>
        <label>1</label>
    </ligand>
</feature>
<feature type="binding site" evidence="9">
    <location>
        <position position="395"/>
    </location>
    <ligand>
        <name>Mg(2+)</name>
        <dbReference type="ChEBI" id="CHEBI:18420"/>
        <label>1</label>
    </ligand>
</feature>
<dbReference type="InterPro" id="IPR004365">
    <property type="entry name" value="NA-bd_OB_tRNA"/>
</dbReference>
<comment type="cofactor">
    <cofactor evidence="9 10">
        <name>Mg(2+)</name>
        <dbReference type="ChEBI" id="CHEBI:18420"/>
    </cofactor>
    <text evidence="9 10">Binds 3 Mg(2+) ions per subunit.</text>
</comment>
<evidence type="ECO:0000256" key="9">
    <source>
        <dbReference type="HAMAP-Rule" id="MF_00252"/>
    </source>
</evidence>
<comment type="catalytic activity">
    <reaction evidence="8 9 10">
        <text>tRNA(Lys) + L-lysine + ATP = L-lysyl-tRNA(Lys) + AMP + diphosphate</text>
        <dbReference type="Rhea" id="RHEA:20792"/>
        <dbReference type="Rhea" id="RHEA-COMP:9696"/>
        <dbReference type="Rhea" id="RHEA-COMP:9697"/>
        <dbReference type="ChEBI" id="CHEBI:30616"/>
        <dbReference type="ChEBI" id="CHEBI:32551"/>
        <dbReference type="ChEBI" id="CHEBI:33019"/>
        <dbReference type="ChEBI" id="CHEBI:78442"/>
        <dbReference type="ChEBI" id="CHEBI:78529"/>
        <dbReference type="ChEBI" id="CHEBI:456215"/>
        <dbReference type="EC" id="6.1.1.6"/>
    </reaction>
</comment>
<sequence>MEERLNKLKRLKELNINPYPYRFDRTHNFSEIKQRFEELSSNQTTVRTAGRIIAIRGHGKTTFATLNDENEKLQIYLRKQDLGDYYNIFENFDIGDFIGVEGKLFKTKTGEITVLVEKFILLTKSLRPLPEKWHGLRDIEIRYRKRYLDLIANPEVRGIFKGRSKIVSLLRNFFDSRGFLEVETPVLQPVYGGAAARPFKTFYNALDQEMYLRIADELYLKRLIVGGYEKVWEFCKDFRNEGLDRFHNPEFTMIEAYQAYTDYFGIMELVEDLFEFLIKNLYSDNIITFQEKKVEIKRPFKRIKYTEVLNERLGVDILNMPDEDLNKICLKYGIKVENQTIGSKIDKLFSELIQKSLIEPTFVIDYPKIISPLAKAHRNNPLLVERFELIIFGLEVANAFSELNDPIEQRRRFEEQLAQREEGIGEIDEDFLEALEYGMPPTGGLGIGVDRLCMILLNQPSIRDVILFPQLRREDAH</sequence>
<dbReference type="HAMAP" id="MF_00252">
    <property type="entry name" value="Lys_tRNA_synth_class2"/>
    <property type="match status" value="1"/>
</dbReference>
<dbReference type="InterPro" id="IPR044136">
    <property type="entry name" value="Lys-tRNA-ligase_II_N"/>
</dbReference>
<keyword evidence="9" id="KW-0963">Cytoplasm</keyword>
<evidence type="ECO:0000256" key="6">
    <source>
        <dbReference type="ARBA" id="ARBA00022917"/>
    </source>
</evidence>
<reference evidence="12" key="1">
    <citation type="journal article" date="2020" name="mSystems">
        <title>Genome- and Community-Level Interaction Insights into Carbon Utilization and Element Cycling Functions of Hydrothermarchaeota in Hydrothermal Sediment.</title>
        <authorList>
            <person name="Zhou Z."/>
            <person name="Liu Y."/>
            <person name="Xu W."/>
            <person name="Pan J."/>
            <person name="Luo Z.H."/>
            <person name="Li M."/>
        </authorList>
    </citation>
    <scope>NUCLEOTIDE SEQUENCE [LARGE SCALE GENOMIC DNA]</scope>
    <source>
        <strain evidence="12">SpSt-961</strain>
    </source>
</reference>
<keyword evidence="5 9" id="KW-0067">ATP-binding</keyword>
<evidence type="ECO:0000256" key="10">
    <source>
        <dbReference type="RuleBase" id="RU000336"/>
    </source>
</evidence>
<feature type="binding site" evidence="9">
    <location>
        <position position="395"/>
    </location>
    <ligand>
        <name>Mg(2+)</name>
        <dbReference type="ChEBI" id="CHEBI:18420"/>
        <label>2</label>
    </ligand>
</feature>
<keyword evidence="7 9" id="KW-0030">Aminoacyl-tRNA synthetase</keyword>
<evidence type="ECO:0000256" key="2">
    <source>
        <dbReference type="ARBA" id="ARBA00022598"/>
    </source>
</evidence>
<dbReference type="NCBIfam" id="NF001756">
    <property type="entry name" value="PRK00484.1"/>
    <property type="match status" value="1"/>
</dbReference>
<dbReference type="InterPro" id="IPR004364">
    <property type="entry name" value="Aa-tRNA-synt_II"/>
</dbReference>
<dbReference type="CDD" id="cd04322">
    <property type="entry name" value="LysRS_N"/>
    <property type="match status" value="1"/>
</dbReference>
<dbReference type="GO" id="GO:0006430">
    <property type="term" value="P:lysyl-tRNA aminoacylation"/>
    <property type="evidence" value="ECO:0007669"/>
    <property type="project" value="UniProtKB-UniRule"/>
</dbReference>
<dbReference type="PRINTS" id="PR00982">
    <property type="entry name" value="TRNASYNTHLYS"/>
</dbReference>
<dbReference type="GO" id="GO:0005829">
    <property type="term" value="C:cytosol"/>
    <property type="evidence" value="ECO:0007669"/>
    <property type="project" value="TreeGrafter"/>
</dbReference>
<evidence type="ECO:0000256" key="7">
    <source>
        <dbReference type="ARBA" id="ARBA00023146"/>
    </source>
</evidence>
<dbReference type="SUPFAM" id="SSF50249">
    <property type="entry name" value="Nucleic acid-binding proteins"/>
    <property type="match status" value="1"/>
</dbReference>
<dbReference type="Gene3D" id="3.30.930.10">
    <property type="entry name" value="Bira Bifunctional Protein, Domain 2"/>
    <property type="match status" value="1"/>
</dbReference>
<dbReference type="Pfam" id="PF00152">
    <property type="entry name" value="tRNA-synt_2"/>
    <property type="match status" value="1"/>
</dbReference>
<evidence type="ECO:0000256" key="8">
    <source>
        <dbReference type="ARBA" id="ARBA00048573"/>
    </source>
</evidence>
<dbReference type="InterPro" id="IPR002313">
    <property type="entry name" value="Lys-tRNA-ligase_II"/>
</dbReference>
<dbReference type="AlphaFoldDB" id="A0A7V3VU43"/>
<gene>
    <name evidence="9 12" type="primary">lysS</name>
    <name evidence="12" type="ORF">ENX68_04240</name>
</gene>
<dbReference type="InterPro" id="IPR012340">
    <property type="entry name" value="NA-bd_OB-fold"/>
</dbReference>
<dbReference type="CDD" id="cd00775">
    <property type="entry name" value="LysRS_core"/>
    <property type="match status" value="1"/>
</dbReference>
<keyword evidence="9 10" id="KW-0460">Magnesium</keyword>
<dbReference type="EMBL" id="DTOZ01000112">
    <property type="protein sequence ID" value="HGE78192.1"/>
    <property type="molecule type" value="Genomic_DNA"/>
</dbReference>
<dbReference type="Gene3D" id="2.40.50.140">
    <property type="entry name" value="Nucleic acid-binding proteins"/>
    <property type="match status" value="1"/>
</dbReference>
<dbReference type="GO" id="GO:0005524">
    <property type="term" value="F:ATP binding"/>
    <property type="evidence" value="ECO:0007669"/>
    <property type="project" value="UniProtKB-UniRule"/>
</dbReference>
<dbReference type="InterPro" id="IPR045864">
    <property type="entry name" value="aa-tRNA-synth_II/BPL/LPL"/>
</dbReference>
<dbReference type="GO" id="GO:0000049">
    <property type="term" value="F:tRNA binding"/>
    <property type="evidence" value="ECO:0007669"/>
    <property type="project" value="TreeGrafter"/>
</dbReference>
<dbReference type="NCBIfam" id="TIGR00499">
    <property type="entry name" value="lysS_bact"/>
    <property type="match status" value="1"/>
</dbReference>
<dbReference type="PANTHER" id="PTHR42918">
    <property type="entry name" value="LYSYL-TRNA SYNTHETASE"/>
    <property type="match status" value="1"/>
</dbReference>
<feature type="domain" description="Aminoacyl-transfer RNA synthetases class-II family profile" evidence="11">
    <location>
        <begin position="163"/>
        <end position="469"/>
    </location>
</feature>
<dbReference type="PANTHER" id="PTHR42918:SF15">
    <property type="entry name" value="LYSINE--TRNA LIGASE, CHLOROPLASTIC_MITOCHONDRIAL"/>
    <property type="match status" value="1"/>
</dbReference>
<dbReference type="Pfam" id="PF01336">
    <property type="entry name" value="tRNA_anti-codon"/>
    <property type="match status" value="1"/>
</dbReference>
<keyword evidence="6 9" id="KW-0648">Protein biosynthesis</keyword>
<name>A0A7V3VU43_UNCW3</name>
<evidence type="ECO:0000259" key="11">
    <source>
        <dbReference type="PROSITE" id="PS50862"/>
    </source>
</evidence>
<dbReference type="GO" id="GO:0004824">
    <property type="term" value="F:lysine-tRNA ligase activity"/>
    <property type="evidence" value="ECO:0007669"/>
    <property type="project" value="UniProtKB-UniRule"/>
</dbReference>
<evidence type="ECO:0000256" key="5">
    <source>
        <dbReference type="ARBA" id="ARBA00022840"/>
    </source>
</evidence>
<keyword evidence="4 9" id="KW-0547">Nucleotide-binding</keyword>
<dbReference type="GO" id="GO:0000287">
    <property type="term" value="F:magnesium ion binding"/>
    <property type="evidence" value="ECO:0007669"/>
    <property type="project" value="UniProtKB-UniRule"/>
</dbReference>
<accession>A0A7V3VU43</accession>
<organism evidence="12">
    <name type="scientific">candidate division WOR-3 bacterium</name>
    <dbReference type="NCBI Taxonomy" id="2052148"/>
    <lineage>
        <taxon>Bacteria</taxon>
        <taxon>Bacteria division WOR-3</taxon>
    </lineage>
</organism>
<keyword evidence="3 9" id="KW-0479">Metal-binding</keyword>
<comment type="similarity">
    <text evidence="1 9">Belongs to the class-II aminoacyl-tRNA synthetase family.</text>
</comment>
<comment type="subunit">
    <text evidence="9">Homodimer.</text>
</comment>
<comment type="subcellular location">
    <subcellularLocation>
        <location evidence="9">Cytoplasm</location>
    </subcellularLocation>
</comment>
<dbReference type="InterPro" id="IPR006195">
    <property type="entry name" value="aa-tRNA-synth_II"/>
</dbReference>
<evidence type="ECO:0000256" key="4">
    <source>
        <dbReference type="ARBA" id="ARBA00022741"/>
    </source>
</evidence>
<proteinExistence type="inferred from homology"/>
<dbReference type="EC" id="6.1.1.6" evidence="9"/>
<dbReference type="PROSITE" id="PS50862">
    <property type="entry name" value="AA_TRNA_LIGASE_II"/>
    <property type="match status" value="1"/>
</dbReference>
<comment type="caution">
    <text evidence="12">The sequence shown here is derived from an EMBL/GenBank/DDBJ whole genome shotgun (WGS) entry which is preliminary data.</text>
</comment>
<evidence type="ECO:0000256" key="3">
    <source>
        <dbReference type="ARBA" id="ARBA00022723"/>
    </source>
</evidence>
<keyword evidence="2 9" id="KW-0436">Ligase</keyword>
<protein>
    <recommendedName>
        <fullName evidence="9">Lysine--tRNA ligase</fullName>
        <ecNumber evidence="9">6.1.1.6</ecNumber>
    </recommendedName>
    <alternativeName>
        <fullName evidence="9">Lysyl-tRNA synthetase</fullName>
        <shortName evidence="9">LysRS</shortName>
    </alternativeName>
</protein>
<evidence type="ECO:0000256" key="1">
    <source>
        <dbReference type="ARBA" id="ARBA00008226"/>
    </source>
</evidence>